<evidence type="ECO:0000313" key="9">
    <source>
        <dbReference type="Proteomes" id="UP001500943"/>
    </source>
</evidence>
<dbReference type="CDD" id="cd14752">
    <property type="entry name" value="GH31_N"/>
    <property type="match status" value="1"/>
</dbReference>
<dbReference type="Pfam" id="PF21568">
    <property type="entry name" value="AIMA-like_N"/>
    <property type="match status" value="1"/>
</dbReference>
<reference evidence="8 9" key="1">
    <citation type="journal article" date="2019" name="Int. J. Syst. Evol. Microbiol.">
        <title>The Global Catalogue of Microorganisms (GCM) 10K type strain sequencing project: providing services to taxonomists for standard genome sequencing and annotation.</title>
        <authorList>
            <consortium name="The Broad Institute Genomics Platform"/>
            <consortium name="The Broad Institute Genome Sequencing Center for Infectious Disease"/>
            <person name="Wu L."/>
            <person name="Ma J."/>
        </authorList>
    </citation>
    <scope>NUCLEOTIDE SEQUENCE [LARGE SCALE GENOMIC DNA]</scope>
    <source>
        <strain evidence="8 9">JCM 12762</strain>
    </source>
</reference>
<keyword evidence="2" id="KW-0378">Hydrolase</keyword>
<feature type="domain" description="Glycoside hydrolase family 31 N-terminal" evidence="5">
    <location>
        <begin position="161"/>
        <end position="237"/>
    </location>
</feature>
<sequence>MLRHRPLGSGHPYSVDTEQRHPAVPVQGESLRLGVRATSEVDEVTLIWDDGETTAEHPLERVQQQSRGQAVDGGHLASAQAKLARTSTGFAIELSTIAAGTAYRYRLLGGPQESPRSQSTRWFSVRAAGWQSAPDSLVVVDAAAGFVANSVSLLADGERIARVRFALALAPGEHVSGFGERFDALDHRGTSLDSVVFEQYKSQGSERKTYLPMPFAHVVGGRGWGFHVRTSRRVWFDVAESDSELLWIEAEVDSLSADAEVLSVGGYDGSPARVLNQFLAEVGRPEVLPSWVHRLWASGNEWNTQSEVMRQMDAHREHGIPVGCVVIEAWSDESTFTVWRDAQYAPSPDGAPQELSEFSFPAEGAWPDPKGMIDELHDRDVRVLLWQIPLIKMRPHPLGQARFDADAAVAEKVLIQDEDPRGVLKPYRNRGWWFPLSLMPDLTDDRSARWWTEKRRYLVEEMGVDGFKTDGGEHAWGSELHYRDGRRGDEKNNTFPVHYARAYGDLLRRAGKAPVTFSRAGYTGSQAHGAFWAGDENSTWDAFRWSLFAGLNASASGILYWGWDLAGFSGDVPTAELYVRSLAAAAFVPIMQYHSEFNHHRSPSRDRTPWNIAEQSADPAVLTMSRTIVELRERLVPYLTAESEWAVANGTNVMRPLFFDWPDDERLWNQPLQWMLGRDILVSPVTVEGALEHTTTLPHGDWVHAFSGDRVSGGDSDTRAVPWDQVPVYVRADAWQRLAPTFVS</sequence>
<gene>
    <name evidence="8" type="ORF">GCM10009655_25490</name>
</gene>
<evidence type="ECO:0000259" key="5">
    <source>
        <dbReference type="Pfam" id="PF13802"/>
    </source>
</evidence>
<evidence type="ECO:0000259" key="7">
    <source>
        <dbReference type="Pfam" id="PF21568"/>
    </source>
</evidence>
<dbReference type="Gene3D" id="2.60.40.10">
    <property type="entry name" value="Immunoglobulins"/>
    <property type="match status" value="1"/>
</dbReference>
<dbReference type="CDD" id="cd06597">
    <property type="entry name" value="GH31_transferase_CtsY"/>
    <property type="match status" value="1"/>
</dbReference>
<evidence type="ECO:0000313" key="8">
    <source>
        <dbReference type="EMBL" id="GAA1225699.1"/>
    </source>
</evidence>
<comment type="similarity">
    <text evidence="1 2">Belongs to the glycosyl hydrolase 31 family.</text>
</comment>
<dbReference type="Pfam" id="PF13802">
    <property type="entry name" value="Gal_mutarotas_2"/>
    <property type="match status" value="1"/>
</dbReference>
<dbReference type="Gene3D" id="2.60.40.1180">
    <property type="entry name" value="Golgi alpha-mannosidase II"/>
    <property type="match status" value="1"/>
</dbReference>
<evidence type="ECO:0000256" key="3">
    <source>
        <dbReference type="SAM" id="MobiDB-lite"/>
    </source>
</evidence>
<evidence type="ECO:0008006" key="10">
    <source>
        <dbReference type="Google" id="ProtNLM"/>
    </source>
</evidence>
<dbReference type="InterPro" id="IPR011013">
    <property type="entry name" value="Gal_mutarotase_sf_dom"/>
</dbReference>
<dbReference type="SUPFAM" id="SSF74650">
    <property type="entry name" value="Galactose mutarotase-like"/>
    <property type="match status" value="1"/>
</dbReference>
<dbReference type="RefSeq" id="WP_343926428.1">
    <property type="nucleotide sequence ID" value="NZ_BAAAKW010000064.1"/>
</dbReference>
<name>A0ABN1VWG8_9MICO</name>
<dbReference type="Gene3D" id="3.20.20.80">
    <property type="entry name" value="Glycosidases"/>
    <property type="match status" value="1"/>
</dbReference>
<evidence type="ECO:0000256" key="2">
    <source>
        <dbReference type="RuleBase" id="RU361185"/>
    </source>
</evidence>
<dbReference type="InterPro" id="IPR000322">
    <property type="entry name" value="Glyco_hydro_31_TIM"/>
</dbReference>
<organism evidence="8 9">
    <name type="scientific">Rhodoglobus aureus</name>
    <dbReference type="NCBI Taxonomy" id="191497"/>
    <lineage>
        <taxon>Bacteria</taxon>
        <taxon>Bacillati</taxon>
        <taxon>Actinomycetota</taxon>
        <taxon>Actinomycetes</taxon>
        <taxon>Micrococcales</taxon>
        <taxon>Microbacteriaceae</taxon>
        <taxon>Rhodoglobus</taxon>
    </lineage>
</organism>
<comment type="caution">
    <text evidence="8">The sequence shown here is derived from an EMBL/GenBank/DDBJ whole genome shotgun (WGS) entry which is preliminary data.</text>
</comment>
<keyword evidence="9" id="KW-1185">Reference proteome</keyword>
<dbReference type="Gene3D" id="2.60.40.1760">
    <property type="entry name" value="glycosyl hydrolase (family 31)"/>
    <property type="match status" value="1"/>
</dbReference>
<dbReference type="Pfam" id="PF01055">
    <property type="entry name" value="Glyco_hydro_31_2nd"/>
    <property type="match status" value="1"/>
</dbReference>
<dbReference type="PANTHER" id="PTHR43863:SF2">
    <property type="entry name" value="MALTASE-GLUCOAMYLASE"/>
    <property type="match status" value="1"/>
</dbReference>
<proteinExistence type="inferred from homology"/>
<dbReference type="InterPro" id="IPR013783">
    <property type="entry name" value="Ig-like_fold"/>
</dbReference>
<dbReference type="InterPro" id="IPR048395">
    <property type="entry name" value="Glyco_hydro_31_C"/>
</dbReference>
<dbReference type="PANTHER" id="PTHR43863">
    <property type="entry name" value="HYDROLASE, PUTATIVE (AFU_ORTHOLOGUE AFUA_1G03140)-RELATED"/>
    <property type="match status" value="1"/>
</dbReference>
<dbReference type="InterPro" id="IPR013780">
    <property type="entry name" value="Glyco_hydro_b"/>
</dbReference>
<evidence type="ECO:0000256" key="1">
    <source>
        <dbReference type="ARBA" id="ARBA00007806"/>
    </source>
</evidence>
<evidence type="ECO:0000259" key="4">
    <source>
        <dbReference type="Pfam" id="PF01055"/>
    </source>
</evidence>
<feature type="domain" description="Glycoside hydrolase family 31 TIM barrel" evidence="4">
    <location>
        <begin position="285"/>
        <end position="639"/>
    </location>
</feature>
<accession>A0ABN1VWG8</accession>
<feature type="domain" description="Glycosyl hydrolase family 31 C-terminal" evidence="6">
    <location>
        <begin position="650"/>
        <end position="733"/>
    </location>
</feature>
<dbReference type="Proteomes" id="UP001500943">
    <property type="component" value="Unassembled WGS sequence"/>
</dbReference>
<dbReference type="EMBL" id="BAAAKW010000064">
    <property type="protein sequence ID" value="GAA1225699.1"/>
    <property type="molecule type" value="Genomic_DNA"/>
</dbReference>
<protein>
    <recommendedName>
        <fullName evidence="10">Glycoside hydrolase family 31</fullName>
    </recommendedName>
</protein>
<dbReference type="Pfam" id="PF21365">
    <property type="entry name" value="Glyco_hydro_31_3rd"/>
    <property type="match status" value="1"/>
</dbReference>
<dbReference type="InterPro" id="IPR051816">
    <property type="entry name" value="Glycosyl_Hydrolase_31"/>
</dbReference>
<dbReference type="InterPro" id="IPR017853">
    <property type="entry name" value="GH"/>
</dbReference>
<feature type="domain" description="1,3-alpha-isomaltosidase-like N-terminal" evidence="7">
    <location>
        <begin position="8"/>
        <end position="107"/>
    </location>
</feature>
<dbReference type="SUPFAM" id="SSF51011">
    <property type="entry name" value="Glycosyl hydrolase domain"/>
    <property type="match status" value="1"/>
</dbReference>
<dbReference type="SUPFAM" id="SSF51445">
    <property type="entry name" value="(Trans)glycosidases"/>
    <property type="match status" value="1"/>
</dbReference>
<dbReference type="InterPro" id="IPR025887">
    <property type="entry name" value="Glyco_hydro_31_N_dom"/>
</dbReference>
<evidence type="ECO:0000259" key="6">
    <source>
        <dbReference type="Pfam" id="PF21365"/>
    </source>
</evidence>
<keyword evidence="2" id="KW-0326">Glycosidase</keyword>
<feature type="region of interest" description="Disordered" evidence="3">
    <location>
        <begin position="1"/>
        <end position="26"/>
    </location>
</feature>
<dbReference type="InterPro" id="IPR048488">
    <property type="entry name" value="AIMA-like_N"/>
</dbReference>